<feature type="region of interest" description="Disordered" evidence="1">
    <location>
        <begin position="293"/>
        <end position="314"/>
    </location>
</feature>
<organism evidence="3 4">
    <name type="scientific">Neurospora hispaniola</name>
    <dbReference type="NCBI Taxonomy" id="588809"/>
    <lineage>
        <taxon>Eukaryota</taxon>
        <taxon>Fungi</taxon>
        <taxon>Dikarya</taxon>
        <taxon>Ascomycota</taxon>
        <taxon>Pezizomycotina</taxon>
        <taxon>Sordariomycetes</taxon>
        <taxon>Sordariomycetidae</taxon>
        <taxon>Sordariales</taxon>
        <taxon>Sordariaceae</taxon>
        <taxon>Neurospora</taxon>
    </lineage>
</organism>
<dbReference type="PANTHER" id="PTHR46411">
    <property type="entry name" value="FAMILY ATPASE, PUTATIVE-RELATED"/>
    <property type="match status" value="1"/>
</dbReference>
<sequence length="1074" mass="122434">MRDEDGELHAQWLQQQPSPLVRSWYSIHRARLPGNSTVRCLAKHLQMMKAKIIGHPRLVGSIMDHNHFLYIGPDTSCPLPFSIGLITVTHQAQTSSPSESRAFVWFRSDETRFPAMSSKTSGIGVGHQTNHPRSDDYHSVVTCPAGHLGRSNNTTTISSSTLRPKEDSTTTAPSKGSSARNAGEASALPSMPSAVDTSKEMVFKESANTTTTTDSTDKPVQRPSSANPKTSREDDRVSSTPVAGREALAGNWTAEGPVDLYCKKTGQSHAVLTAFGYWKCPRCDQSLHQPKIQISDRESDQDNSSEKVESAQSESDNFSYSVRYVDDEHHLIYSKPWQGPFDLQEARKGVLSQIKTKPILRVETVLETSIRGNWRRDYYEVEKIKSDGILNNPLVDVAVWRIAVTAMSPALTQAIRKLVSYYPSEDLHGKTLELGRHHELVWHHLDDFEKYIEQPDEDSGTKLAKTHLRQLLALVASINGQEVADERVRHAREMCTYDMVWLLYKPGITVYLESRGSLAAFVVFSCVYYDARIEITEDGPVERPRGWKVGLWNLDYDGSYVGRKARDVYLPPFEGERRITNLNIIPAKYKDEEDGGKLREALIKDGQRWFELLRGRQVSYSGRLLDDRKRELQGRVYVDTASYYNIESASHVNGASEHGDDTAEKDTRSEKKEKLREATFRRPPLLGNVNDMGRGLAKCPCEECHGFRPHPPHGFPWTDYDLLNPHKLEVSDLKLPDHFPDPEHRYLLCNRRLFGFDLRSRNWLMLDVRFCKDLKRNTTAINTLVLQEETKNMIKALIQKYSGDAKGPGVPAASWRADHIENKGEGQIFLLHGSPGVGKTFTAECIAEYTGRPLLSLTCADIGTEDVSMEKKLMKWFQLAEKWGAVMLIDEADVFLEKRVTSDLKRNSLVSVFLRCVEYYRGVLFLTTNRVGQFDDAFMSRIHVVIHYKSLTPQDRKKIWRQFFKKLSSERTDFRITRRAQDYVLEDKDITSMPWNGREIRNAFQTAVALADFRFMQIEDKDENDVPTLDQEDFEEVCNMMIKFKDYLKDLHGKDEDERAHKEFSRGPVFGLED</sequence>
<evidence type="ECO:0000313" key="4">
    <source>
        <dbReference type="Proteomes" id="UP001285908"/>
    </source>
</evidence>
<dbReference type="Pfam" id="PF23232">
    <property type="entry name" value="AAA_lid_13"/>
    <property type="match status" value="1"/>
</dbReference>
<feature type="compositionally biased region" description="Basic and acidic residues" evidence="1">
    <location>
        <begin position="294"/>
        <end position="309"/>
    </location>
</feature>
<dbReference type="RefSeq" id="XP_062689473.1">
    <property type="nucleotide sequence ID" value="XM_062837768.1"/>
</dbReference>
<dbReference type="InterPro" id="IPR003959">
    <property type="entry name" value="ATPase_AAA_core"/>
</dbReference>
<dbReference type="InterPro" id="IPR003593">
    <property type="entry name" value="AAA+_ATPase"/>
</dbReference>
<dbReference type="SMART" id="SM00382">
    <property type="entry name" value="AAA"/>
    <property type="match status" value="1"/>
</dbReference>
<dbReference type="Pfam" id="PF00004">
    <property type="entry name" value="AAA"/>
    <property type="match status" value="1"/>
</dbReference>
<feature type="domain" description="AAA+ ATPase" evidence="2">
    <location>
        <begin position="825"/>
        <end position="951"/>
    </location>
</feature>
<name>A0AAJ0I1E3_9PEZI</name>
<comment type="caution">
    <text evidence="3">The sequence shown here is derived from an EMBL/GenBank/DDBJ whole genome shotgun (WGS) entry which is preliminary data.</text>
</comment>
<gene>
    <name evidence="3" type="ORF">B0T23DRAFT_388689</name>
</gene>
<dbReference type="Proteomes" id="UP001285908">
    <property type="component" value="Unassembled WGS sequence"/>
</dbReference>
<dbReference type="Gene3D" id="3.40.50.300">
    <property type="entry name" value="P-loop containing nucleotide triphosphate hydrolases"/>
    <property type="match status" value="1"/>
</dbReference>
<dbReference type="Pfam" id="PF22942">
    <property type="entry name" value="DUF7025"/>
    <property type="match status" value="1"/>
</dbReference>
<dbReference type="InterPro" id="IPR054289">
    <property type="entry name" value="DUF7025"/>
</dbReference>
<proteinExistence type="predicted"/>
<dbReference type="AlphaFoldDB" id="A0AAJ0I1E3"/>
<evidence type="ECO:0000313" key="3">
    <source>
        <dbReference type="EMBL" id="KAK3486916.1"/>
    </source>
</evidence>
<keyword evidence="4" id="KW-1185">Reference proteome</keyword>
<dbReference type="GO" id="GO:0016887">
    <property type="term" value="F:ATP hydrolysis activity"/>
    <property type="evidence" value="ECO:0007669"/>
    <property type="project" value="InterPro"/>
</dbReference>
<dbReference type="InterPro" id="IPR056599">
    <property type="entry name" value="AAA_lid_fung"/>
</dbReference>
<dbReference type="EMBL" id="JAULSX010000008">
    <property type="protein sequence ID" value="KAK3486916.1"/>
    <property type="molecule type" value="Genomic_DNA"/>
</dbReference>
<feature type="region of interest" description="Disordered" evidence="1">
    <location>
        <begin position="649"/>
        <end position="677"/>
    </location>
</feature>
<accession>A0AAJ0I1E3</accession>
<dbReference type="SUPFAM" id="SSF52540">
    <property type="entry name" value="P-loop containing nucleoside triphosphate hydrolases"/>
    <property type="match status" value="1"/>
</dbReference>
<dbReference type="PANTHER" id="PTHR46411:SF4">
    <property type="entry name" value="AAA+ ATPASE DOMAIN-CONTAINING PROTEIN"/>
    <property type="match status" value="1"/>
</dbReference>
<feature type="compositionally biased region" description="Polar residues" evidence="1">
    <location>
        <begin position="169"/>
        <end position="180"/>
    </location>
</feature>
<evidence type="ECO:0000256" key="1">
    <source>
        <dbReference type="SAM" id="MobiDB-lite"/>
    </source>
</evidence>
<protein>
    <recommendedName>
        <fullName evidence="2">AAA+ ATPase domain-containing protein</fullName>
    </recommendedName>
</protein>
<dbReference type="GO" id="GO:0005524">
    <property type="term" value="F:ATP binding"/>
    <property type="evidence" value="ECO:0007669"/>
    <property type="project" value="InterPro"/>
</dbReference>
<dbReference type="InterPro" id="IPR027417">
    <property type="entry name" value="P-loop_NTPase"/>
</dbReference>
<feature type="region of interest" description="Disordered" evidence="1">
    <location>
        <begin position="143"/>
        <end position="245"/>
    </location>
</feature>
<dbReference type="GeneID" id="87875390"/>
<reference evidence="3 4" key="1">
    <citation type="journal article" date="2023" name="Mol. Phylogenet. Evol.">
        <title>Genome-scale phylogeny and comparative genomics of the fungal order Sordariales.</title>
        <authorList>
            <person name="Hensen N."/>
            <person name="Bonometti L."/>
            <person name="Westerberg I."/>
            <person name="Brannstrom I.O."/>
            <person name="Guillou S."/>
            <person name="Cros-Aarteil S."/>
            <person name="Calhoun S."/>
            <person name="Haridas S."/>
            <person name="Kuo A."/>
            <person name="Mondo S."/>
            <person name="Pangilinan J."/>
            <person name="Riley R."/>
            <person name="LaButti K."/>
            <person name="Andreopoulos B."/>
            <person name="Lipzen A."/>
            <person name="Chen C."/>
            <person name="Yan M."/>
            <person name="Daum C."/>
            <person name="Ng V."/>
            <person name="Clum A."/>
            <person name="Steindorff A."/>
            <person name="Ohm R.A."/>
            <person name="Martin F."/>
            <person name="Silar P."/>
            <person name="Natvig D.O."/>
            <person name="Lalanne C."/>
            <person name="Gautier V."/>
            <person name="Ament-Velasquez S.L."/>
            <person name="Kruys A."/>
            <person name="Hutchinson M.I."/>
            <person name="Powell A.J."/>
            <person name="Barry K."/>
            <person name="Miller A.N."/>
            <person name="Grigoriev I.V."/>
            <person name="Debuchy R."/>
            <person name="Gladieux P."/>
            <person name="Hiltunen Thoren M."/>
            <person name="Johannesson H."/>
        </authorList>
    </citation>
    <scope>NUCLEOTIDE SEQUENCE [LARGE SCALE GENOMIC DNA]</scope>
    <source>
        <strain evidence="3 4">FGSC 10403</strain>
    </source>
</reference>
<feature type="compositionally biased region" description="Low complexity" evidence="1">
    <location>
        <begin position="151"/>
        <end position="161"/>
    </location>
</feature>
<feature type="compositionally biased region" description="Basic and acidic residues" evidence="1">
    <location>
        <begin position="657"/>
        <end position="677"/>
    </location>
</feature>
<evidence type="ECO:0000259" key="2">
    <source>
        <dbReference type="SMART" id="SM00382"/>
    </source>
</evidence>
<dbReference type="CDD" id="cd19481">
    <property type="entry name" value="RecA-like_protease"/>
    <property type="match status" value="1"/>
</dbReference>